<dbReference type="HOGENOM" id="CLU_148795_2_0_1"/>
<evidence type="ECO:0000259" key="1">
    <source>
        <dbReference type="Pfam" id="PF00011"/>
    </source>
</evidence>
<dbReference type="Proteomes" id="UP000053647">
    <property type="component" value="Unassembled WGS sequence"/>
</dbReference>
<evidence type="ECO:0000313" key="3">
    <source>
        <dbReference type="Proteomes" id="UP000053647"/>
    </source>
</evidence>
<feature type="domain" description="SHSP" evidence="1">
    <location>
        <begin position="23"/>
        <end position="86"/>
    </location>
</feature>
<evidence type="ECO:0000313" key="2">
    <source>
        <dbReference type="EMBL" id="KIJ13484.1"/>
    </source>
</evidence>
<protein>
    <recommendedName>
        <fullName evidence="1">SHSP domain-containing protein</fullName>
    </recommendedName>
</protein>
<accession>A0A0C9SVP1</accession>
<dbReference type="EMBL" id="KN819352">
    <property type="protein sequence ID" value="KIJ13484.1"/>
    <property type="molecule type" value="Genomic_DNA"/>
</dbReference>
<dbReference type="InterPro" id="IPR002068">
    <property type="entry name" value="A-crystallin/Hsp20_dom"/>
</dbReference>
<reference evidence="2 3" key="1">
    <citation type="submission" date="2014-06" db="EMBL/GenBank/DDBJ databases">
        <authorList>
            <consortium name="DOE Joint Genome Institute"/>
            <person name="Kuo A."/>
            <person name="Kohler A."/>
            <person name="Nagy L.G."/>
            <person name="Floudas D."/>
            <person name="Copeland A."/>
            <person name="Barry K.W."/>
            <person name="Cichocki N."/>
            <person name="Veneault-Fourrey C."/>
            <person name="LaButti K."/>
            <person name="Lindquist E.A."/>
            <person name="Lipzen A."/>
            <person name="Lundell T."/>
            <person name="Morin E."/>
            <person name="Murat C."/>
            <person name="Sun H."/>
            <person name="Tunlid A."/>
            <person name="Henrissat B."/>
            <person name="Grigoriev I.V."/>
            <person name="Hibbett D.S."/>
            <person name="Martin F."/>
            <person name="Nordberg H.P."/>
            <person name="Cantor M.N."/>
            <person name="Hua S.X."/>
        </authorList>
    </citation>
    <scope>NUCLEOTIDE SEQUENCE [LARGE SCALE GENOMIC DNA]</scope>
    <source>
        <strain evidence="2 3">ATCC 200175</strain>
    </source>
</reference>
<keyword evidence="3" id="KW-1185">Reference proteome</keyword>
<proteinExistence type="predicted"/>
<dbReference type="Pfam" id="PF00011">
    <property type="entry name" value="HSP20"/>
    <property type="match status" value="1"/>
</dbReference>
<reference evidence="3" key="2">
    <citation type="submission" date="2015-01" db="EMBL/GenBank/DDBJ databases">
        <title>Evolutionary Origins and Diversification of the Mycorrhizal Mutualists.</title>
        <authorList>
            <consortium name="DOE Joint Genome Institute"/>
            <consortium name="Mycorrhizal Genomics Consortium"/>
            <person name="Kohler A."/>
            <person name="Kuo A."/>
            <person name="Nagy L.G."/>
            <person name="Floudas D."/>
            <person name="Copeland A."/>
            <person name="Barry K.W."/>
            <person name="Cichocki N."/>
            <person name="Veneault-Fourrey C."/>
            <person name="LaButti K."/>
            <person name="Lindquist E.A."/>
            <person name="Lipzen A."/>
            <person name="Lundell T."/>
            <person name="Morin E."/>
            <person name="Murat C."/>
            <person name="Riley R."/>
            <person name="Ohm R."/>
            <person name="Sun H."/>
            <person name="Tunlid A."/>
            <person name="Henrissat B."/>
            <person name="Grigoriev I.V."/>
            <person name="Hibbett D.S."/>
            <person name="Martin F."/>
        </authorList>
    </citation>
    <scope>NUCLEOTIDE SEQUENCE [LARGE SCALE GENOMIC DNA]</scope>
    <source>
        <strain evidence="3">ATCC 200175</strain>
    </source>
</reference>
<name>A0A0C9SVP1_PAXIN</name>
<sequence>MIVHSTPGSHSLSVNLPRVIQPEMVTVSAKKGDRLDVVADAWHMEHDCHYEWQIRFAPGDADMSTVRARFGQDGKLTIDVQRCIPGQSCSPRFGMGFRYRC</sequence>
<gene>
    <name evidence="2" type="ORF">PAXINDRAFT_117254</name>
</gene>
<organism evidence="2 3">
    <name type="scientific">Paxillus involutus ATCC 200175</name>
    <dbReference type="NCBI Taxonomy" id="664439"/>
    <lineage>
        <taxon>Eukaryota</taxon>
        <taxon>Fungi</taxon>
        <taxon>Dikarya</taxon>
        <taxon>Basidiomycota</taxon>
        <taxon>Agaricomycotina</taxon>
        <taxon>Agaricomycetes</taxon>
        <taxon>Agaricomycetidae</taxon>
        <taxon>Boletales</taxon>
        <taxon>Paxilineae</taxon>
        <taxon>Paxillaceae</taxon>
        <taxon>Paxillus</taxon>
    </lineage>
</organism>
<dbReference type="OrthoDB" id="3253535at2759"/>
<dbReference type="AlphaFoldDB" id="A0A0C9SVP1"/>